<dbReference type="EMBL" id="FMXA01000003">
    <property type="protein sequence ID" value="SDA37279.1"/>
    <property type="molecule type" value="Genomic_DNA"/>
</dbReference>
<dbReference type="GeneID" id="87755134"/>
<dbReference type="Gene3D" id="3.90.1010.10">
    <property type="match status" value="1"/>
</dbReference>
<dbReference type="GO" id="GO:0016226">
    <property type="term" value="P:iron-sulfur cluster assembly"/>
    <property type="evidence" value="ECO:0007669"/>
    <property type="project" value="InterPro"/>
</dbReference>
<reference evidence="2 3" key="1">
    <citation type="submission" date="2016-10" db="EMBL/GenBank/DDBJ databases">
        <authorList>
            <person name="de Groot N.N."/>
        </authorList>
    </citation>
    <scope>NUCLEOTIDE SEQUENCE [LARGE SCALE GENOMIC DNA]</scope>
    <source>
        <strain evidence="2 3">DSM 15230</strain>
    </source>
</reference>
<evidence type="ECO:0000313" key="2">
    <source>
        <dbReference type="EMBL" id="SDA37279.1"/>
    </source>
</evidence>
<evidence type="ECO:0000259" key="1">
    <source>
        <dbReference type="Pfam" id="PF01592"/>
    </source>
</evidence>
<dbReference type="Pfam" id="PF01592">
    <property type="entry name" value="NifU_N"/>
    <property type="match status" value="1"/>
</dbReference>
<dbReference type="STRING" id="209880.SAMN02910343_00078"/>
<feature type="domain" description="NIF system FeS cluster assembly NifU N-terminal" evidence="1">
    <location>
        <begin position="7"/>
        <end position="90"/>
    </location>
</feature>
<dbReference type="Proteomes" id="UP000199689">
    <property type="component" value="Unassembled WGS sequence"/>
</dbReference>
<dbReference type="InterPro" id="IPR002871">
    <property type="entry name" value="NIF_FeS_clus_asmbl_NifU_N"/>
</dbReference>
<dbReference type="CDD" id="cd06664">
    <property type="entry name" value="IscU_like"/>
    <property type="match status" value="1"/>
</dbReference>
<gene>
    <name evidence="2" type="ORF">SAMN02910343_00078</name>
</gene>
<dbReference type="RefSeq" id="WP_091362660.1">
    <property type="nucleotide sequence ID" value="NZ_FMXA01000003.1"/>
</dbReference>
<dbReference type="GO" id="GO:0005506">
    <property type="term" value="F:iron ion binding"/>
    <property type="evidence" value="ECO:0007669"/>
    <property type="project" value="InterPro"/>
</dbReference>
<name>A0A1G5UUL9_9FIRM</name>
<protein>
    <submittedName>
        <fullName evidence="2">Nitrogen fixation protein NifU</fullName>
    </submittedName>
</protein>
<dbReference type="GO" id="GO:0051536">
    <property type="term" value="F:iron-sulfur cluster binding"/>
    <property type="evidence" value="ECO:0007669"/>
    <property type="project" value="InterPro"/>
</dbReference>
<dbReference type="SUPFAM" id="SSF82649">
    <property type="entry name" value="SufE/NifU"/>
    <property type="match status" value="1"/>
</dbReference>
<proteinExistence type="predicted"/>
<keyword evidence="3" id="KW-1185">Reference proteome</keyword>
<organism evidence="2 3">
    <name type="scientific">Allisonella histaminiformans</name>
    <dbReference type="NCBI Taxonomy" id="209880"/>
    <lineage>
        <taxon>Bacteria</taxon>
        <taxon>Bacillati</taxon>
        <taxon>Bacillota</taxon>
        <taxon>Negativicutes</taxon>
        <taxon>Veillonellales</taxon>
        <taxon>Veillonellaceae</taxon>
        <taxon>Allisonella</taxon>
    </lineage>
</organism>
<dbReference type="PANTHER" id="PTHR10093">
    <property type="entry name" value="IRON-SULFUR CLUSTER ASSEMBLY ENZYME NIFU HOMOLOG"/>
    <property type="match status" value="1"/>
</dbReference>
<accession>A0A1G5UUL9</accession>
<evidence type="ECO:0000313" key="3">
    <source>
        <dbReference type="Proteomes" id="UP000199689"/>
    </source>
</evidence>
<dbReference type="NCBIfam" id="TIGR01994">
    <property type="entry name" value="SUF_scaf_2"/>
    <property type="match status" value="1"/>
</dbReference>
<sequence>MDIKQLYTDLILEYNQDATNRRTIENPTVHEHGHNPNCGDDIDISMVVENGVIKDIAYTGSGCAISQASTAMMMELVKGRTLEEARHLVNLFLGMIRGDVTDDSQLEELEAACTLKDISKMPVRVKCAVLAWHTLDMILDRLGKDKKK</sequence>
<dbReference type="AlphaFoldDB" id="A0A1G5UUL9"/>
<dbReference type="OrthoDB" id="9804157at2"/>